<dbReference type="InterPro" id="IPR041685">
    <property type="entry name" value="AAA_GajA/Old/RecF-like"/>
</dbReference>
<sequence length="462" mass="53177">MKIVSFTGKGVYEFLDFNITFNQDMNFLVGGNGSGKTTALMLINALTSPNIKDLCLTEFENITLTLENSQSKISISCYEVKNENNIKEKRLRVNKVSKLTISPPKITIDDSLEINLPKVPKDYDFSENEFESKFTNKIFESYLIENNDSDVLTIIRSLPKFIFLGLERRAFLYDNYFDNAYNERSRYIHHSKRKPISGNLGVSLMEAELLVQESYRRARNIEARYIEKLKDNILTSAFRYIPFHENITLHTHGEAIEEKGILLDREQEIRDALSKLGVENKALQTNIENFFKNLRELFNKKGTIDNTLFNIELLINSNQIAFIEELVKIIDSHKEKIDKLFFDMQNFTKTLNGFYSETKKSLSLDTVGHMEISKPNGSKTSIEALSSGERQLLIIFASVFFNKNKSSAPVFIIDEPELSLHLRWQLMLTKLLNESNNSVQFILATHSPEIIGDLKDKSIKCR</sequence>
<dbReference type="RefSeq" id="WP_218466394.1">
    <property type="nucleotide sequence ID" value="NZ_JADRCR010000002.1"/>
</dbReference>
<protein>
    <submittedName>
        <fullName evidence="2">AAA family ATPase</fullName>
    </submittedName>
</protein>
<dbReference type="CDD" id="cd00267">
    <property type="entry name" value="ABC_ATPase"/>
    <property type="match status" value="2"/>
</dbReference>
<proteinExistence type="predicted"/>
<keyword evidence="3" id="KW-1185">Reference proteome</keyword>
<evidence type="ECO:0000313" key="2">
    <source>
        <dbReference type="EMBL" id="MBK5143503.1"/>
    </source>
</evidence>
<evidence type="ECO:0000313" key="3">
    <source>
        <dbReference type="Proteomes" id="UP001296921"/>
    </source>
</evidence>
<organism evidence="2 3">
    <name type="scientific">Limnobaculum allomyrinae</name>
    <dbReference type="NCBI Taxonomy" id="2791986"/>
    <lineage>
        <taxon>Bacteria</taxon>
        <taxon>Pseudomonadati</taxon>
        <taxon>Pseudomonadota</taxon>
        <taxon>Gammaproteobacteria</taxon>
        <taxon>Enterobacterales</taxon>
        <taxon>Budviciaceae</taxon>
        <taxon>Limnobaculum</taxon>
    </lineage>
</organism>
<comment type="caution">
    <text evidence="2">The sequence shown here is derived from an EMBL/GenBank/DDBJ whole genome shotgun (WGS) entry which is preliminary data.</text>
</comment>
<dbReference type="PANTHER" id="PTHR43581:SF2">
    <property type="entry name" value="EXCINUCLEASE ATPASE SUBUNIT"/>
    <property type="match status" value="1"/>
</dbReference>
<dbReference type="Proteomes" id="UP001296921">
    <property type="component" value="Unassembled WGS sequence"/>
</dbReference>
<feature type="domain" description="Endonuclease GajA/Old nuclease/RecF-like AAA" evidence="1">
    <location>
        <begin position="1"/>
        <end position="451"/>
    </location>
</feature>
<dbReference type="EMBL" id="JADRCR010000002">
    <property type="protein sequence ID" value="MBK5143503.1"/>
    <property type="molecule type" value="Genomic_DNA"/>
</dbReference>
<gene>
    <name evidence="2" type="ORF">I2494_07190</name>
</gene>
<evidence type="ECO:0000259" key="1">
    <source>
        <dbReference type="Pfam" id="PF13175"/>
    </source>
</evidence>
<dbReference type="PANTHER" id="PTHR43581">
    <property type="entry name" value="ATP/GTP PHOSPHATASE"/>
    <property type="match status" value="1"/>
</dbReference>
<dbReference type="Pfam" id="PF13175">
    <property type="entry name" value="AAA_15"/>
    <property type="match status" value="1"/>
</dbReference>
<name>A0ABS1IP33_9GAMM</name>
<accession>A0ABS1IP33</accession>
<reference evidence="2 3" key="1">
    <citation type="submission" date="2020-11" db="EMBL/GenBank/DDBJ databases">
        <title>Insectihabitans protaetiae gen. nov. sp. nov. and Insectihabitans allomyrinae sp. nov., isolated from larvae of Protaetia brevitarsis seulensis and Allomyrina dichotoma, respectively.</title>
        <authorList>
            <person name="Lee S.D."/>
            <person name="Byeon Y.-S."/>
            <person name="Kim S.-M."/>
            <person name="Yang H.L."/>
            <person name="Kim I.S."/>
        </authorList>
    </citation>
    <scope>NUCLEOTIDE SEQUENCE [LARGE SCALE GENOMIC DNA]</scope>
    <source>
        <strain evidence="2 3">BWR-B9</strain>
    </source>
</reference>
<dbReference type="InterPro" id="IPR051396">
    <property type="entry name" value="Bact_Antivir_Def_Nuclease"/>
</dbReference>